<dbReference type="Proteomes" id="UP000539538">
    <property type="component" value="Unassembled WGS sequence"/>
</dbReference>
<keyword evidence="2" id="KW-1185">Reference proteome</keyword>
<proteinExistence type="predicted"/>
<protein>
    <submittedName>
        <fullName evidence="1">Uncharacterized protein</fullName>
    </submittedName>
</protein>
<comment type="caution">
    <text evidence="1">The sequence shown here is derived from an EMBL/GenBank/DDBJ whole genome shotgun (WGS) entry which is preliminary data.</text>
</comment>
<gene>
    <name evidence="1" type="ORF">GGQ99_001306</name>
</gene>
<name>A0ABR6KYI3_9HYPH</name>
<accession>A0ABR6KYI3</accession>
<evidence type="ECO:0000313" key="2">
    <source>
        <dbReference type="Proteomes" id="UP000539538"/>
    </source>
</evidence>
<sequence>MREHYERQIAIIEDRIALMEAGRFTTRSMTAEHPVWVDTTAGNLAHDRQTVEMLKGVIARFYPDEE</sequence>
<dbReference type="RefSeq" id="WP_183261469.1">
    <property type="nucleotide sequence ID" value="NZ_BAAAVZ010000003.1"/>
</dbReference>
<organism evidence="1 2">
    <name type="scientific">Aminobacter niigataensis</name>
    <dbReference type="NCBI Taxonomy" id="83265"/>
    <lineage>
        <taxon>Bacteria</taxon>
        <taxon>Pseudomonadati</taxon>
        <taxon>Pseudomonadota</taxon>
        <taxon>Alphaproteobacteria</taxon>
        <taxon>Hyphomicrobiales</taxon>
        <taxon>Phyllobacteriaceae</taxon>
        <taxon>Aminobacter</taxon>
    </lineage>
</organism>
<reference evidence="1 2" key="1">
    <citation type="submission" date="2020-08" db="EMBL/GenBank/DDBJ databases">
        <title>Genomic Encyclopedia of Type Strains, Phase IV (KMG-IV): sequencing the most valuable type-strain genomes for metagenomic binning, comparative biology and taxonomic classification.</title>
        <authorList>
            <person name="Goeker M."/>
        </authorList>
    </citation>
    <scope>NUCLEOTIDE SEQUENCE [LARGE SCALE GENOMIC DNA]</scope>
    <source>
        <strain evidence="1 2">DSM 7050</strain>
    </source>
</reference>
<evidence type="ECO:0000313" key="1">
    <source>
        <dbReference type="EMBL" id="MBB4649584.1"/>
    </source>
</evidence>
<dbReference type="EMBL" id="JACHOT010000001">
    <property type="protein sequence ID" value="MBB4649584.1"/>
    <property type="molecule type" value="Genomic_DNA"/>
</dbReference>